<evidence type="ECO:0000313" key="13">
    <source>
        <dbReference type="Proteomes" id="UP001589773"/>
    </source>
</evidence>
<dbReference type="PANTHER" id="PTHR47959">
    <property type="entry name" value="ATP-DEPENDENT RNA HELICASE RHLE-RELATED"/>
    <property type="match status" value="1"/>
</dbReference>
<dbReference type="InterPro" id="IPR014001">
    <property type="entry name" value="Helicase_ATP-bd"/>
</dbReference>
<dbReference type="Proteomes" id="UP001589773">
    <property type="component" value="Unassembled WGS sequence"/>
</dbReference>
<dbReference type="SMART" id="SM00490">
    <property type="entry name" value="HELICc"/>
    <property type="match status" value="1"/>
</dbReference>
<evidence type="ECO:0000256" key="2">
    <source>
        <dbReference type="ARBA" id="ARBA00022801"/>
    </source>
</evidence>
<sequence length="525" mass="56731">MSDTQNTPASAEPVASANAIVNAEAAPVDAAPVEKIAADEAPTVRFTDLGLAPEILRALTDQGYEHPTPIQAKAIPLVLQGRDVMGAAQTGTGKTAGFSLPIIQLLMAHANSSMSPARHPVRALVLTPTRELAVQVADNVKAYAKHTPLRSTVVFGGMDMKGQTTVLKGGVEIVIATPGRLLDHIEQKNISLGQVQMLVMDEADRMLDMGFLPDLQRIINLLPKQRQNLMFSATFSPEIKKLANSFLNSPVLIEVARSNATADKVTQIVYKVDEELKRDVVEHIIRERKLKQVIVFSNTKIGASRLSRHLEQKGIKASAIHGDKTQQERMAALEAFKQGSVEVLVATDVAARGLDISDLPCVINFDLPYNAEDYVHRIGRTGRAGASGDALSVYSDKDERLLVDIEKLIKQTIPRGELAGFVAPSARPREGYREGGREGGRDGERRGRRDETGAPGRSGERGERPARSAGYSPAPRREKVDPWFLKPYEPSSAARKETVAPAPAAAKPAKQKLAFLLGGGPRSNA</sequence>
<keyword evidence="3 7" id="KW-0347">Helicase</keyword>
<feature type="region of interest" description="Disordered" evidence="8">
    <location>
        <begin position="420"/>
        <end position="525"/>
    </location>
</feature>
<feature type="domain" description="DEAD-box RNA helicase Q" evidence="11">
    <location>
        <begin position="44"/>
        <end position="72"/>
    </location>
</feature>
<dbReference type="SMART" id="SM00487">
    <property type="entry name" value="DEXDc"/>
    <property type="match status" value="1"/>
</dbReference>
<comment type="similarity">
    <text evidence="5 7">Belongs to the DEAD box helicase family.</text>
</comment>
<dbReference type="PROSITE" id="PS51195">
    <property type="entry name" value="Q_MOTIF"/>
    <property type="match status" value="1"/>
</dbReference>
<dbReference type="CDD" id="cd18787">
    <property type="entry name" value="SF2_C_DEAD"/>
    <property type="match status" value="1"/>
</dbReference>
<feature type="domain" description="Helicase C-terminal" evidence="10">
    <location>
        <begin position="264"/>
        <end position="429"/>
    </location>
</feature>
<dbReference type="PROSITE" id="PS51194">
    <property type="entry name" value="HELICASE_CTER"/>
    <property type="match status" value="1"/>
</dbReference>
<dbReference type="SUPFAM" id="SSF52540">
    <property type="entry name" value="P-loop containing nucleoside triphosphate hydrolases"/>
    <property type="match status" value="1"/>
</dbReference>
<dbReference type="GO" id="GO:0016787">
    <property type="term" value="F:hydrolase activity"/>
    <property type="evidence" value="ECO:0007669"/>
    <property type="project" value="UniProtKB-KW"/>
</dbReference>
<keyword evidence="2 7" id="KW-0378">Hydrolase</keyword>
<evidence type="ECO:0000259" key="9">
    <source>
        <dbReference type="PROSITE" id="PS51192"/>
    </source>
</evidence>
<keyword evidence="13" id="KW-1185">Reference proteome</keyword>
<evidence type="ECO:0000313" key="12">
    <source>
        <dbReference type="EMBL" id="MFC0253444.1"/>
    </source>
</evidence>
<reference evidence="12 13" key="1">
    <citation type="submission" date="2024-09" db="EMBL/GenBank/DDBJ databases">
        <authorList>
            <person name="Sun Q."/>
            <person name="Mori K."/>
        </authorList>
    </citation>
    <scope>NUCLEOTIDE SEQUENCE [LARGE SCALE GENOMIC DNA]</scope>
    <source>
        <strain evidence="12 13">CCM 7792</strain>
    </source>
</reference>
<protein>
    <submittedName>
        <fullName evidence="12">DEAD/DEAH box helicase</fullName>
        <ecNumber evidence="12">3.6.4.-</ecNumber>
    </submittedName>
</protein>
<dbReference type="InterPro" id="IPR050079">
    <property type="entry name" value="DEAD_box_RNA_helicase"/>
</dbReference>
<dbReference type="PANTHER" id="PTHR47959:SF13">
    <property type="entry name" value="ATP-DEPENDENT RNA HELICASE RHLE"/>
    <property type="match status" value="1"/>
</dbReference>
<comment type="caution">
    <text evidence="12">The sequence shown here is derived from an EMBL/GenBank/DDBJ whole genome shotgun (WGS) entry which is preliminary data.</text>
</comment>
<proteinExistence type="inferred from homology"/>
<name>A0ABV6FIT7_9BURK</name>
<dbReference type="Pfam" id="PF00271">
    <property type="entry name" value="Helicase_C"/>
    <property type="match status" value="1"/>
</dbReference>
<dbReference type="RefSeq" id="WP_379680492.1">
    <property type="nucleotide sequence ID" value="NZ_JBHLWP010000013.1"/>
</dbReference>
<dbReference type="InterPro" id="IPR014014">
    <property type="entry name" value="RNA_helicase_DEAD_Q_motif"/>
</dbReference>
<evidence type="ECO:0000256" key="1">
    <source>
        <dbReference type="ARBA" id="ARBA00022741"/>
    </source>
</evidence>
<dbReference type="InterPro" id="IPR044742">
    <property type="entry name" value="DEAD/DEAH_RhlB"/>
</dbReference>
<evidence type="ECO:0000259" key="11">
    <source>
        <dbReference type="PROSITE" id="PS51195"/>
    </source>
</evidence>
<dbReference type="EC" id="3.6.4.-" evidence="12"/>
<evidence type="ECO:0000256" key="4">
    <source>
        <dbReference type="ARBA" id="ARBA00022840"/>
    </source>
</evidence>
<dbReference type="EMBL" id="JBHLWP010000013">
    <property type="protein sequence ID" value="MFC0253444.1"/>
    <property type="molecule type" value="Genomic_DNA"/>
</dbReference>
<accession>A0ABV6FIT7</accession>
<dbReference type="GO" id="GO:0004386">
    <property type="term" value="F:helicase activity"/>
    <property type="evidence" value="ECO:0007669"/>
    <property type="project" value="UniProtKB-KW"/>
</dbReference>
<evidence type="ECO:0000256" key="5">
    <source>
        <dbReference type="ARBA" id="ARBA00038437"/>
    </source>
</evidence>
<dbReference type="InterPro" id="IPR027417">
    <property type="entry name" value="P-loop_NTPase"/>
</dbReference>
<evidence type="ECO:0000256" key="6">
    <source>
        <dbReference type="PROSITE-ProRule" id="PRU00552"/>
    </source>
</evidence>
<organism evidence="12 13">
    <name type="scientific">Massilia consociata</name>
    <dbReference type="NCBI Taxonomy" id="760117"/>
    <lineage>
        <taxon>Bacteria</taxon>
        <taxon>Pseudomonadati</taxon>
        <taxon>Pseudomonadota</taxon>
        <taxon>Betaproteobacteria</taxon>
        <taxon>Burkholderiales</taxon>
        <taxon>Oxalobacteraceae</taxon>
        <taxon>Telluria group</taxon>
        <taxon>Massilia</taxon>
    </lineage>
</organism>
<feature type="compositionally biased region" description="Basic and acidic residues" evidence="8">
    <location>
        <begin position="427"/>
        <end position="466"/>
    </location>
</feature>
<feature type="compositionally biased region" description="Low complexity" evidence="8">
    <location>
        <begin position="499"/>
        <end position="514"/>
    </location>
</feature>
<dbReference type="PROSITE" id="PS51192">
    <property type="entry name" value="HELICASE_ATP_BIND_1"/>
    <property type="match status" value="1"/>
</dbReference>
<feature type="domain" description="Helicase ATP-binding" evidence="9">
    <location>
        <begin position="75"/>
        <end position="253"/>
    </location>
</feature>
<dbReference type="PROSITE" id="PS00039">
    <property type="entry name" value="DEAD_ATP_HELICASE"/>
    <property type="match status" value="1"/>
</dbReference>
<dbReference type="InterPro" id="IPR000629">
    <property type="entry name" value="RNA-helicase_DEAD-box_CS"/>
</dbReference>
<dbReference type="Pfam" id="PF00270">
    <property type="entry name" value="DEAD"/>
    <property type="match status" value="1"/>
</dbReference>
<keyword evidence="4 7" id="KW-0067">ATP-binding</keyword>
<evidence type="ECO:0000256" key="8">
    <source>
        <dbReference type="SAM" id="MobiDB-lite"/>
    </source>
</evidence>
<dbReference type="InterPro" id="IPR011545">
    <property type="entry name" value="DEAD/DEAH_box_helicase_dom"/>
</dbReference>
<evidence type="ECO:0000256" key="3">
    <source>
        <dbReference type="ARBA" id="ARBA00022806"/>
    </source>
</evidence>
<feature type="short sequence motif" description="Q motif" evidence="6">
    <location>
        <begin position="44"/>
        <end position="72"/>
    </location>
</feature>
<dbReference type="CDD" id="cd00268">
    <property type="entry name" value="DEADc"/>
    <property type="match status" value="1"/>
</dbReference>
<gene>
    <name evidence="12" type="ORF">ACFFJK_16210</name>
</gene>
<dbReference type="Gene3D" id="3.40.50.300">
    <property type="entry name" value="P-loop containing nucleotide triphosphate hydrolases"/>
    <property type="match status" value="2"/>
</dbReference>
<dbReference type="InterPro" id="IPR001650">
    <property type="entry name" value="Helicase_C-like"/>
</dbReference>
<keyword evidence="1 7" id="KW-0547">Nucleotide-binding</keyword>
<evidence type="ECO:0000256" key="7">
    <source>
        <dbReference type="RuleBase" id="RU000492"/>
    </source>
</evidence>
<evidence type="ECO:0000259" key="10">
    <source>
        <dbReference type="PROSITE" id="PS51194"/>
    </source>
</evidence>